<gene>
    <name evidence="2" type="ORF">RM479_06930</name>
</gene>
<dbReference type="InterPro" id="IPR049244">
    <property type="entry name" value="DUF6879"/>
</dbReference>
<evidence type="ECO:0000313" key="2">
    <source>
        <dbReference type="EMBL" id="MDT0328146.1"/>
    </source>
</evidence>
<reference evidence="3" key="1">
    <citation type="submission" date="2023-07" db="EMBL/GenBank/DDBJ databases">
        <title>30 novel species of actinomycetes from the DSMZ collection.</title>
        <authorList>
            <person name="Nouioui I."/>
        </authorList>
    </citation>
    <scope>NUCLEOTIDE SEQUENCE [LARGE SCALE GENOMIC DNA]</scope>
    <source>
        <strain evidence="3">DSM 44743</strain>
    </source>
</reference>
<organism evidence="2 3">
    <name type="scientific">Nocardiopsis lambiniae</name>
    <dbReference type="NCBI Taxonomy" id="3075539"/>
    <lineage>
        <taxon>Bacteria</taxon>
        <taxon>Bacillati</taxon>
        <taxon>Actinomycetota</taxon>
        <taxon>Actinomycetes</taxon>
        <taxon>Streptosporangiales</taxon>
        <taxon>Nocardiopsidaceae</taxon>
        <taxon>Nocardiopsis</taxon>
    </lineage>
</organism>
<evidence type="ECO:0000259" key="1">
    <source>
        <dbReference type="Pfam" id="PF21806"/>
    </source>
</evidence>
<comment type="caution">
    <text evidence="2">The sequence shown here is derived from an EMBL/GenBank/DDBJ whole genome shotgun (WGS) entry which is preliminary data.</text>
</comment>
<name>A0ABU2M843_9ACTN</name>
<dbReference type="EMBL" id="JAVREP010000003">
    <property type="protein sequence ID" value="MDT0328146.1"/>
    <property type="molecule type" value="Genomic_DNA"/>
</dbReference>
<accession>A0ABU2M843</accession>
<dbReference type="RefSeq" id="WP_311510878.1">
    <property type="nucleotide sequence ID" value="NZ_JAVREP010000003.1"/>
</dbReference>
<evidence type="ECO:0000313" key="3">
    <source>
        <dbReference type="Proteomes" id="UP001183390"/>
    </source>
</evidence>
<dbReference type="Pfam" id="PF21806">
    <property type="entry name" value="DUF6879"/>
    <property type="match status" value="1"/>
</dbReference>
<sequence length="181" mass="21100">MARLDDDRFSALFLTSAKSVFRLETLPVYNPVSEGEKFRAYMAGDPCPRVGVVTPYMRTVMDHVAQGVRRYRVHVVHSPLTDYLRYEMEWGYAFNAQAGEEILILDTAERGRPEGLLDEDFWFFDETHVVRMVYREDGEYLGSELVEDPEPVHYRTQRDLALAGAVPFDQYWSAHPQYHRD</sequence>
<feature type="domain" description="DUF6879" evidence="1">
    <location>
        <begin position="7"/>
        <end position="172"/>
    </location>
</feature>
<protein>
    <recommendedName>
        <fullName evidence="1">DUF6879 domain-containing protein</fullName>
    </recommendedName>
</protein>
<dbReference type="Proteomes" id="UP001183390">
    <property type="component" value="Unassembled WGS sequence"/>
</dbReference>
<proteinExistence type="predicted"/>
<keyword evidence="3" id="KW-1185">Reference proteome</keyword>